<evidence type="ECO:0000256" key="1">
    <source>
        <dbReference type="SAM" id="MobiDB-lite"/>
    </source>
</evidence>
<comment type="caution">
    <text evidence="2">The sequence shown here is derived from an EMBL/GenBank/DDBJ whole genome shotgun (WGS) entry which is preliminary data.</text>
</comment>
<reference evidence="2 3" key="1">
    <citation type="journal article" date="2014" name="Am. J. Bot.">
        <title>Genome assembly and annotation for red clover (Trifolium pratense; Fabaceae).</title>
        <authorList>
            <person name="Istvanek J."/>
            <person name="Jaros M."/>
            <person name="Krenek A."/>
            <person name="Repkova J."/>
        </authorList>
    </citation>
    <scope>NUCLEOTIDE SEQUENCE [LARGE SCALE GENOMIC DNA]</scope>
    <source>
        <strain evidence="3">cv. Tatra</strain>
        <tissue evidence="2">Young leaves</tissue>
    </source>
</reference>
<accession>A0A2K3KML7</accession>
<feature type="compositionally biased region" description="Acidic residues" evidence="1">
    <location>
        <begin position="9"/>
        <end position="22"/>
    </location>
</feature>
<sequence length="38" mass="3897">GEGTSGSEDGSEDVMEDSDESPELLALVCALWSVITAP</sequence>
<dbReference type="EMBL" id="ASHM01211656">
    <property type="protein sequence ID" value="PNX67561.1"/>
    <property type="molecule type" value="Genomic_DNA"/>
</dbReference>
<organism evidence="2 3">
    <name type="scientific">Trifolium pratense</name>
    <name type="common">Red clover</name>
    <dbReference type="NCBI Taxonomy" id="57577"/>
    <lineage>
        <taxon>Eukaryota</taxon>
        <taxon>Viridiplantae</taxon>
        <taxon>Streptophyta</taxon>
        <taxon>Embryophyta</taxon>
        <taxon>Tracheophyta</taxon>
        <taxon>Spermatophyta</taxon>
        <taxon>Magnoliopsida</taxon>
        <taxon>eudicotyledons</taxon>
        <taxon>Gunneridae</taxon>
        <taxon>Pentapetalae</taxon>
        <taxon>rosids</taxon>
        <taxon>fabids</taxon>
        <taxon>Fabales</taxon>
        <taxon>Fabaceae</taxon>
        <taxon>Papilionoideae</taxon>
        <taxon>50 kb inversion clade</taxon>
        <taxon>NPAAA clade</taxon>
        <taxon>Hologalegina</taxon>
        <taxon>IRL clade</taxon>
        <taxon>Trifolieae</taxon>
        <taxon>Trifolium</taxon>
    </lineage>
</organism>
<protein>
    <submittedName>
        <fullName evidence="2">Uncharacterized protein</fullName>
    </submittedName>
</protein>
<dbReference type="Proteomes" id="UP000236291">
    <property type="component" value="Unassembled WGS sequence"/>
</dbReference>
<proteinExistence type="predicted"/>
<feature type="region of interest" description="Disordered" evidence="1">
    <location>
        <begin position="1"/>
        <end position="22"/>
    </location>
</feature>
<reference evidence="2 3" key="2">
    <citation type="journal article" date="2017" name="Front. Plant Sci.">
        <title>Gene Classification and Mining of Molecular Markers Useful in Red Clover (Trifolium pratense) Breeding.</title>
        <authorList>
            <person name="Istvanek J."/>
            <person name="Dluhosova J."/>
            <person name="Dluhos P."/>
            <person name="Patkova L."/>
            <person name="Nedelnik J."/>
            <person name="Repkova J."/>
        </authorList>
    </citation>
    <scope>NUCLEOTIDE SEQUENCE [LARGE SCALE GENOMIC DNA]</scope>
    <source>
        <strain evidence="3">cv. Tatra</strain>
        <tissue evidence="2">Young leaves</tissue>
    </source>
</reference>
<name>A0A2K3KML7_TRIPR</name>
<gene>
    <name evidence="2" type="ORF">L195_g063574</name>
</gene>
<evidence type="ECO:0000313" key="3">
    <source>
        <dbReference type="Proteomes" id="UP000236291"/>
    </source>
</evidence>
<evidence type="ECO:0000313" key="2">
    <source>
        <dbReference type="EMBL" id="PNX67561.1"/>
    </source>
</evidence>
<dbReference type="AlphaFoldDB" id="A0A2K3KML7"/>
<feature type="non-terminal residue" evidence="2">
    <location>
        <position position="1"/>
    </location>
</feature>